<dbReference type="SUPFAM" id="SSF69047">
    <property type="entry name" value="Hypothetical protein YjbJ"/>
    <property type="match status" value="1"/>
</dbReference>
<accession>A0A6M9PV56</accession>
<dbReference type="AlphaFoldDB" id="A0A6M9PV56"/>
<dbReference type="Proteomes" id="UP000501090">
    <property type="component" value="Chromosome"/>
</dbReference>
<comment type="similarity">
    <text evidence="1">Belongs to the UPF0337 (CsbD) family.</text>
</comment>
<gene>
    <name evidence="3" type="ORF">DN92_01800</name>
</gene>
<evidence type="ECO:0000259" key="2">
    <source>
        <dbReference type="Pfam" id="PF05532"/>
    </source>
</evidence>
<sequence>MNKDQVKGRIEEVKGAVKEVAGNIVGNKSLETEGIVQKNIGKVQAGLGDIKSDVKSKL</sequence>
<evidence type="ECO:0000256" key="1">
    <source>
        <dbReference type="ARBA" id="ARBA00009129"/>
    </source>
</evidence>
<reference evidence="3 4" key="1">
    <citation type="submission" date="2018-04" db="EMBL/GenBank/DDBJ databases">
        <title>Polynucleobacter sp. UK-Long2-W17 genome.</title>
        <authorList>
            <person name="Hahn M.W."/>
        </authorList>
    </citation>
    <scope>NUCLEOTIDE SEQUENCE [LARGE SCALE GENOMIC DNA]</scope>
    <source>
        <strain evidence="3 4">UK-Long2-W17</strain>
    </source>
</reference>
<proteinExistence type="inferred from homology"/>
<dbReference type="EMBL" id="CP028940">
    <property type="protein sequence ID" value="QKM59873.1"/>
    <property type="molecule type" value="Genomic_DNA"/>
</dbReference>
<protein>
    <submittedName>
        <fullName evidence="3">CsbD family protein</fullName>
    </submittedName>
</protein>
<evidence type="ECO:0000313" key="3">
    <source>
        <dbReference type="EMBL" id="QKM59873.1"/>
    </source>
</evidence>
<dbReference type="Gene3D" id="1.10.1470.10">
    <property type="entry name" value="YjbJ"/>
    <property type="match status" value="1"/>
</dbReference>
<dbReference type="KEGG" id="pard:DN92_01800"/>
<dbReference type="RefSeq" id="WP_173959646.1">
    <property type="nucleotide sequence ID" value="NZ_CBCSCC010000013.1"/>
</dbReference>
<feature type="domain" description="CsbD-like" evidence="2">
    <location>
        <begin position="4"/>
        <end position="55"/>
    </location>
</feature>
<keyword evidence="4" id="KW-1185">Reference proteome</keyword>
<organism evidence="3 4">
    <name type="scientific">Polynucleobacter arcticus</name>
    <dbReference type="NCBI Taxonomy" id="1743165"/>
    <lineage>
        <taxon>Bacteria</taxon>
        <taxon>Pseudomonadati</taxon>
        <taxon>Pseudomonadota</taxon>
        <taxon>Betaproteobacteria</taxon>
        <taxon>Burkholderiales</taxon>
        <taxon>Burkholderiaceae</taxon>
        <taxon>Polynucleobacter</taxon>
    </lineage>
</organism>
<dbReference type="Pfam" id="PF05532">
    <property type="entry name" value="CsbD"/>
    <property type="match status" value="1"/>
</dbReference>
<evidence type="ECO:0000313" key="4">
    <source>
        <dbReference type="Proteomes" id="UP000501090"/>
    </source>
</evidence>
<dbReference type="InterPro" id="IPR036629">
    <property type="entry name" value="YjbJ_sf"/>
</dbReference>
<name>A0A6M9PV56_9BURK</name>
<dbReference type="InterPro" id="IPR008462">
    <property type="entry name" value="CsbD"/>
</dbReference>